<reference evidence="1" key="2">
    <citation type="submission" date="2020-09" db="EMBL/GenBank/DDBJ databases">
        <authorList>
            <person name="Sun Q."/>
            <person name="Zhou Y."/>
        </authorList>
    </citation>
    <scope>NUCLEOTIDE SEQUENCE</scope>
    <source>
        <strain evidence="1">CGMCC 1.15082</strain>
    </source>
</reference>
<evidence type="ECO:0000313" key="1">
    <source>
        <dbReference type="EMBL" id="GGA77862.1"/>
    </source>
</evidence>
<dbReference type="AlphaFoldDB" id="A0A916W8W9"/>
<name>A0A916W8W9_9HYPH</name>
<sequence length="99" mass="11787">MGAARKIIRRRIDLTEDSFVELSIFEVPRPLAGSKHSFKYRLAYVVSRECVMRYDNEVGKGDHKHIGRKQFPYHFVDVRTLLRDFDAEVERMRRDDTKD</sequence>
<dbReference type="EMBL" id="BMHH01000001">
    <property type="protein sequence ID" value="GGA77862.1"/>
    <property type="molecule type" value="Genomic_DNA"/>
</dbReference>
<dbReference type="Proteomes" id="UP000646478">
    <property type="component" value="Unassembled WGS sequence"/>
</dbReference>
<dbReference type="InterPro" id="IPR045397">
    <property type="entry name" value="TumE-like"/>
</dbReference>
<dbReference type="RefSeq" id="WP_236015977.1">
    <property type="nucleotide sequence ID" value="NZ_BMHH01000001.1"/>
</dbReference>
<keyword evidence="2" id="KW-1185">Reference proteome</keyword>
<evidence type="ECO:0000313" key="2">
    <source>
        <dbReference type="Proteomes" id="UP000646478"/>
    </source>
</evidence>
<gene>
    <name evidence="1" type="ORF">GCM10011491_01320</name>
</gene>
<accession>A0A916W8W9</accession>
<dbReference type="Pfam" id="PF20126">
    <property type="entry name" value="TumE"/>
    <property type="match status" value="1"/>
</dbReference>
<organism evidence="1 2">
    <name type="scientific">Brucella endophytica</name>
    <dbReference type="NCBI Taxonomy" id="1963359"/>
    <lineage>
        <taxon>Bacteria</taxon>
        <taxon>Pseudomonadati</taxon>
        <taxon>Pseudomonadota</taxon>
        <taxon>Alphaproteobacteria</taxon>
        <taxon>Hyphomicrobiales</taxon>
        <taxon>Brucellaceae</taxon>
        <taxon>Brucella/Ochrobactrum group</taxon>
        <taxon>Brucella</taxon>
    </lineage>
</organism>
<proteinExistence type="predicted"/>
<reference evidence="1" key="1">
    <citation type="journal article" date="2014" name="Int. J. Syst. Evol. Microbiol.">
        <title>Complete genome sequence of Corynebacterium casei LMG S-19264T (=DSM 44701T), isolated from a smear-ripened cheese.</title>
        <authorList>
            <consortium name="US DOE Joint Genome Institute (JGI-PGF)"/>
            <person name="Walter F."/>
            <person name="Albersmeier A."/>
            <person name="Kalinowski J."/>
            <person name="Ruckert C."/>
        </authorList>
    </citation>
    <scope>NUCLEOTIDE SEQUENCE</scope>
    <source>
        <strain evidence="1">CGMCC 1.15082</strain>
    </source>
</reference>
<comment type="caution">
    <text evidence="1">The sequence shown here is derived from an EMBL/GenBank/DDBJ whole genome shotgun (WGS) entry which is preliminary data.</text>
</comment>
<protein>
    <submittedName>
        <fullName evidence="1">Uncharacterized protein</fullName>
    </submittedName>
</protein>